<keyword evidence="1" id="KW-0812">Transmembrane</keyword>
<keyword evidence="1" id="KW-0472">Membrane</keyword>
<protein>
    <submittedName>
        <fullName evidence="2">Uncharacterized protein</fullName>
    </submittedName>
</protein>
<evidence type="ECO:0000256" key="1">
    <source>
        <dbReference type="SAM" id="Phobius"/>
    </source>
</evidence>
<feature type="transmembrane region" description="Helical" evidence="1">
    <location>
        <begin position="20"/>
        <end position="44"/>
    </location>
</feature>
<gene>
    <name evidence="2" type="ORF">PsB1_0504</name>
</gene>
<proteinExistence type="predicted"/>
<name>A0ABQ4PTU8_9PROT</name>
<evidence type="ECO:0000313" key="3">
    <source>
        <dbReference type="Proteomes" id="UP001161064"/>
    </source>
</evidence>
<keyword evidence="1" id="KW-1133">Transmembrane helix</keyword>
<accession>A0ABQ4PTU8</accession>
<evidence type="ECO:0000313" key="2">
    <source>
        <dbReference type="EMBL" id="GIU66350.1"/>
    </source>
</evidence>
<reference evidence="2" key="1">
    <citation type="submission" date="2021-05" db="EMBL/GenBank/DDBJ databases">
        <authorList>
            <person name="Tanabe Y."/>
        </authorList>
    </citation>
    <scope>NUCLEOTIDE SEQUENCE</scope>
    <source>
        <strain evidence="2">BOTRYCO-1</strain>
    </source>
</reference>
<comment type="caution">
    <text evidence="2">The sequence shown here is derived from an EMBL/GenBank/DDBJ whole genome shotgun (WGS) entry which is preliminary data.</text>
</comment>
<keyword evidence="3" id="KW-1185">Reference proteome</keyword>
<feature type="transmembrane region" description="Helical" evidence="1">
    <location>
        <begin position="56"/>
        <end position="78"/>
    </location>
</feature>
<organism evidence="2 3">
    <name type="scientific">Candidatus Phycosocius spiralis</name>
    <dbReference type="NCBI Taxonomy" id="2815099"/>
    <lineage>
        <taxon>Bacteria</taxon>
        <taxon>Pseudomonadati</taxon>
        <taxon>Pseudomonadota</taxon>
        <taxon>Alphaproteobacteria</taxon>
        <taxon>Caulobacterales</taxon>
        <taxon>Caulobacterales incertae sedis</taxon>
        <taxon>Candidatus Phycosocius</taxon>
    </lineage>
</organism>
<dbReference type="Proteomes" id="UP001161064">
    <property type="component" value="Unassembled WGS sequence"/>
</dbReference>
<reference evidence="2" key="2">
    <citation type="journal article" date="2023" name="ISME Commun">
        <title>Characterization of a bloom-associated alphaproteobacterial lineage, 'Candidatus Phycosocius': insights into freshwater algal-bacterial interactions.</title>
        <authorList>
            <person name="Tanabe Y."/>
            <person name="Yamaguchi H."/>
            <person name="Yoshida M."/>
            <person name="Kai A."/>
            <person name="Okazaki Y."/>
        </authorList>
    </citation>
    <scope>NUCLEOTIDE SEQUENCE</scope>
    <source>
        <strain evidence="2">BOTRYCO-1</strain>
    </source>
</reference>
<dbReference type="EMBL" id="BPFZ01000002">
    <property type="protein sequence ID" value="GIU66350.1"/>
    <property type="molecule type" value="Genomic_DNA"/>
</dbReference>
<sequence length="98" mass="10350">MLPPLDPTGDVTRNTPLSCGGYVVTVILFLLLLATLAGFAAAFWVGHQPTLSIHGWIAMGLGGVISILLGSGLMWLSFYSARQGYDERADPGRGSSID</sequence>